<dbReference type="InterPro" id="IPR027417">
    <property type="entry name" value="P-loop_NTPase"/>
</dbReference>
<dbReference type="AlphaFoldDB" id="A0A7Z7NJ84"/>
<gene>
    <name evidence="1" type="ORF">XFF6991_520051</name>
</gene>
<accession>A0A7Z7NJ84</accession>
<dbReference type="Gene3D" id="3.40.50.300">
    <property type="entry name" value="P-loop containing nucleotide triphosphate hydrolases"/>
    <property type="match status" value="1"/>
</dbReference>
<protein>
    <recommendedName>
        <fullName evidence="3">Sulfotransferase family protein</fullName>
    </recommendedName>
</protein>
<organism evidence="1 2">
    <name type="scientific">Xanthomonas campestris pv. phaseoli</name>
    <dbReference type="NCBI Taxonomy" id="317013"/>
    <lineage>
        <taxon>Bacteria</taxon>
        <taxon>Pseudomonadati</taxon>
        <taxon>Pseudomonadota</taxon>
        <taxon>Gammaproteobacteria</taxon>
        <taxon>Lysobacterales</taxon>
        <taxon>Lysobacteraceae</taxon>
        <taxon>Xanthomonas</taxon>
    </lineage>
</organism>
<evidence type="ECO:0000313" key="1">
    <source>
        <dbReference type="EMBL" id="SOO26077.1"/>
    </source>
</evidence>
<sequence length="244" mass="26980">MAGPRPGANVVSLQLIGAGLGRTGTLSLKLALERLGVGRCYHAIELAANLRQHLPRWEAAIDGHPDWDALFAGYAATTDYPGCCFWEELSAHFPHAKVILTVRDPDAWFDSVSATIFSGDGSVPSLFGADGQRLSRFLRRDMEARLGDRAFMTDYFRRWNQSVIERVPAPRLLLLDADAESHWERLCAFLGLPVPALPYPRVHARGVGGAQARRLPTEPALIEHCMRNYLERLAEEAFLPPAAP</sequence>
<dbReference type="Proteomes" id="UP000234345">
    <property type="component" value="Unassembled WGS sequence"/>
</dbReference>
<dbReference type="SUPFAM" id="SSF52540">
    <property type="entry name" value="P-loop containing nucleoside triphosphate hydrolases"/>
    <property type="match status" value="1"/>
</dbReference>
<dbReference type="PANTHER" id="PTHR36978">
    <property type="entry name" value="P-LOOP CONTAINING NUCLEOTIDE TRIPHOSPHATE HYDROLASE"/>
    <property type="match status" value="1"/>
</dbReference>
<comment type="caution">
    <text evidence="1">The sequence shown here is derived from an EMBL/GenBank/DDBJ whole genome shotgun (WGS) entry which is preliminary data.</text>
</comment>
<dbReference type="EMBL" id="OCZC01000080">
    <property type="protein sequence ID" value="SOO26077.1"/>
    <property type="molecule type" value="Genomic_DNA"/>
</dbReference>
<name>A0A7Z7NJ84_XANCH</name>
<evidence type="ECO:0008006" key="3">
    <source>
        <dbReference type="Google" id="ProtNLM"/>
    </source>
</evidence>
<dbReference type="PANTHER" id="PTHR36978:SF4">
    <property type="entry name" value="P-LOOP CONTAINING NUCLEOSIDE TRIPHOSPHATE HYDROLASE PROTEIN"/>
    <property type="match status" value="1"/>
</dbReference>
<dbReference type="Pfam" id="PF17784">
    <property type="entry name" value="Sulfotransfer_4"/>
    <property type="match status" value="1"/>
</dbReference>
<dbReference type="InterPro" id="IPR040632">
    <property type="entry name" value="Sulfotransfer_4"/>
</dbReference>
<proteinExistence type="predicted"/>
<evidence type="ECO:0000313" key="2">
    <source>
        <dbReference type="Proteomes" id="UP000234345"/>
    </source>
</evidence>
<reference evidence="1 2" key="1">
    <citation type="submission" date="2017-10" db="EMBL/GenBank/DDBJ databases">
        <authorList>
            <person name="Regsiter A."/>
            <person name="William W."/>
        </authorList>
    </citation>
    <scope>NUCLEOTIDE SEQUENCE [LARGE SCALE GENOMIC DNA]</scope>
    <source>
        <strain evidence="1 2">CFBP6991</strain>
    </source>
</reference>